<dbReference type="RefSeq" id="WP_385942898.1">
    <property type="nucleotide sequence ID" value="NZ_JBHSOZ010000010.1"/>
</dbReference>
<reference evidence="2" key="1">
    <citation type="journal article" date="2019" name="Int. J. Syst. Evol. Microbiol.">
        <title>The Global Catalogue of Microorganisms (GCM) 10K type strain sequencing project: providing services to taxonomists for standard genome sequencing and annotation.</title>
        <authorList>
            <consortium name="The Broad Institute Genomics Platform"/>
            <consortium name="The Broad Institute Genome Sequencing Center for Infectious Disease"/>
            <person name="Wu L."/>
            <person name="Ma J."/>
        </authorList>
    </citation>
    <scope>NUCLEOTIDE SEQUENCE [LARGE SCALE GENOMIC DNA]</scope>
    <source>
        <strain evidence="2">CECT 7184</strain>
    </source>
</reference>
<name>A0ABW0YS06_9BACI</name>
<accession>A0ABW0YS06</accession>
<proteinExistence type="predicted"/>
<comment type="caution">
    <text evidence="1">The sequence shown here is derived from an EMBL/GenBank/DDBJ whole genome shotgun (WGS) entry which is preliminary data.</text>
</comment>
<organism evidence="1 2">
    <name type="scientific">Thalassorhabdus alkalitolerans</name>
    <dbReference type="NCBI Taxonomy" id="2282697"/>
    <lineage>
        <taxon>Bacteria</taxon>
        <taxon>Bacillati</taxon>
        <taxon>Bacillota</taxon>
        <taxon>Bacilli</taxon>
        <taxon>Bacillales</taxon>
        <taxon>Bacillaceae</taxon>
        <taxon>Thalassorhabdus</taxon>
    </lineage>
</organism>
<evidence type="ECO:0000313" key="2">
    <source>
        <dbReference type="Proteomes" id="UP001596142"/>
    </source>
</evidence>
<dbReference type="EMBL" id="JBHSOZ010000010">
    <property type="protein sequence ID" value="MFC5714272.1"/>
    <property type="molecule type" value="Genomic_DNA"/>
</dbReference>
<sequence length="99" mass="11226">MWTLSPQGIRVVLVFKFSNDYEQSSQGKLRSSDYSDRAKLTARLLSEDLRSSFTAKKHLPRVTVVSFLLQTHIGLFESDSLLAGWRGGSFFHFSTALVR</sequence>
<evidence type="ECO:0000313" key="1">
    <source>
        <dbReference type="EMBL" id="MFC5714272.1"/>
    </source>
</evidence>
<keyword evidence="2" id="KW-1185">Reference proteome</keyword>
<protein>
    <submittedName>
        <fullName evidence="1">Uncharacterized protein</fullName>
    </submittedName>
</protein>
<gene>
    <name evidence="1" type="ORF">ACFPU1_16090</name>
</gene>
<dbReference type="Proteomes" id="UP001596142">
    <property type="component" value="Unassembled WGS sequence"/>
</dbReference>